<sequence>MVASFDYKEQIKNYYFGTYKRKSKTKFVKKIVGKSMDFKEKLYEI</sequence>
<dbReference type="EMBL" id="JACRTK010000001">
    <property type="protein sequence ID" value="MBC8589894.1"/>
    <property type="molecule type" value="Genomic_DNA"/>
</dbReference>
<gene>
    <name evidence="1" type="ORF">H8689_01890</name>
</gene>
<dbReference type="RefSeq" id="WP_249322706.1">
    <property type="nucleotide sequence ID" value="NZ_JACRTK010000001.1"/>
</dbReference>
<dbReference type="Proteomes" id="UP000601522">
    <property type="component" value="Unassembled WGS sequence"/>
</dbReference>
<dbReference type="AlphaFoldDB" id="A0A926F0V0"/>
<protein>
    <submittedName>
        <fullName evidence="1">Uncharacterized protein</fullName>
    </submittedName>
</protein>
<accession>A0A926F0V0</accession>
<name>A0A926F0V0_9FIRM</name>
<comment type="caution">
    <text evidence="1">The sequence shown here is derived from an EMBL/GenBank/DDBJ whole genome shotgun (WGS) entry which is preliminary data.</text>
</comment>
<reference evidence="1 2" key="1">
    <citation type="submission" date="2020-08" db="EMBL/GenBank/DDBJ databases">
        <title>Genome public.</title>
        <authorList>
            <person name="Liu C."/>
            <person name="Sun Q."/>
        </authorList>
    </citation>
    <scope>NUCLEOTIDE SEQUENCE [LARGE SCALE GENOMIC DNA]</scope>
    <source>
        <strain evidence="1 2">NSJ-26</strain>
    </source>
</reference>
<evidence type="ECO:0000313" key="2">
    <source>
        <dbReference type="Proteomes" id="UP000601522"/>
    </source>
</evidence>
<proteinExistence type="predicted"/>
<keyword evidence="2" id="KW-1185">Reference proteome</keyword>
<organism evidence="1 2">
    <name type="scientific">Wansuia hejianensis</name>
    <dbReference type="NCBI Taxonomy" id="2763667"/>
    <lineage>
        <taxon>Bacteria</taxon>
        <taxon>Bacillati</taxon>
        <taxon>Bacillota</taxon>
        <taxon>Clostridia</taxon>
        <taxon>Lachnospirales</taxon>
        <taxon>Lachnospiraceae</taxon>
        <taxon>Wansuia</taxon>
    </lineage>
</organism>
<evidence type="ECO:0000313" key="1">
    <source>
        <dbReference type="EMBL" id="MBC8589894.1"/>
    </source>
</evidence>